<dbReference type="PaxDb" id="3218-PP1S31_224V6.1"/>
<sequence length="116" mass="13115">MSLSLSSHKHQELSVFSTQVILTGIKTVWEGNGDSEMSVGIAEAIFLRWRSSLEGTQYSIIQRLTTIVFSRILMCKTCSASEVFTEITAIIYLCLFRFLQQGSKILEYKTLTLKIV</sequence>
<proteinExistence type="predicted"/>
<protein>
    <submittedName>
        <fullName evidence="1 2">Uncharacterized protein</fullName>
    </submittedName>
</protein>
<reference evidence="1 3" key="2">
    <citation type="journal article" date="2018" name="Plant J.">
        <title>The Physcomitrella patens chromosome-scale assembly reveals moss genome structure and evolution.</title>
        <authorList>
            <person name="Lang D."/>
            <person name="Ullrich K.K."/>
            <person name="Murat F."/>
            <person name="Fuchs J."/>
            <person name="Jenkins J."/>
            <person name="Haas F.B."/>
            <person name="Piednoel M."/>
            <person name="Gundlach H."/>
            <person name="Van Bel M."/>
            <person name="Meyberg R."/>
            <person name="Vives C."/>
            <person name="Morata J."/>
            <person name="Symeonidi A."/>
            <person name="Hiss M."/>
            <person name="Muchero W."/>
            <person name="Kamisugi Y."/>
            <person name="Saleh O."/>
            <person name="Blanc G."/>
            <person name="Decker E.L."/>
            <person name="van Gessel N."/>
            <person name="Grimwood J."/>
            <person name="Hayes R.D."/>
            <person name="Graham S.W."/>
            <person name="Gunter L.E."/>
            <person name="McDaniel S.F."/>
            <person name="Hoernstein S.N.W."/>
            <person name="Larsson A."/>
            <person name="Li F.W."/>
            <person name="Perroud P.F."/>
            <person name="Phillips J."/>
            <person name="Ranjan P."/>
            <person name="Rokshar D.S."/>
            <person name="Rothfels C.J."/>
            <person name="Schneider L."/>
            <person name="Shu S."/>
            <person name="Stevenson D.W."/>
            <person name="Thummler F."/>
            <person name="Tillich M."/>
            <person name="Villarreal Aguilar J.C."/>
            <person name="Widiez T."/>
            <person name="Wong G.K."/>
            <person name="Wymore A."/>
            <person name="Zhang Y."/>
            <person name="Zimmer A.D."/>
            <person name="Quatrano R.S."/>
            <person name="Mayer K.F.X."/>
            <person name="Goodstein D."/>
            <person name="Casacuberta J.M."/>
            <person name="Vandepoele K."/>
            <person name="Reski R."/>
            <person name="Cuming A.C."/>
            <person name="Tuskan G.A."/>
            <person name="Maumus F."/>
            <person name="Salse J."/>
            <person name="Schmutz J."/>
            <person name="Rensing S.A."/>
        </authorList>
    </citation>
    <scope>NUCLEOTIDE SEQUENCE [LARGE SCALE GENOMIC DNA]</scope>
    <source>
        <strain evidence="2 3">cv. Gransden 2004</strain>
    </source>
</reference>
<gene>
    <name evidence="1" type="ORF">PHYPA_015374</name>
</gene>
<evidence type="ECO:0000313" key="2">
    <source>
        <dbReference type="EnsemblPlants" id="Pp3c11_22137V3.1"/>
    </source>
</evidence>
<dbReference type="Gramene" id="Pp3c11_22137V3.1">
    <property type="protein sequence ID" value="Pp3c11_22137V3.1"/>
    <property type="gene ID" value="Pp3c11_22137"/>
</dbReference>
<reference evidence="1 3" key="1">
    <citation type="journal article" date="2008" name="Science">
        <title>The Physcomitrella genome reveals evolutionary insights into the conquest of land by plants.</title>
        <authorList>
            <person name="Rensing S."/>
            <person name="Lang D."/>
            <person name="Zimmer A."/>
            <person name="Terry A."/>
            <person name="Salamov A."/>
            <person name="Shapiro H."/>
            <person name="Nishiyama T."/>
            <person name="Perroud P.-F."/>
            <person name="Lindquist E."/>
            <person name="Kamisugi Y."/>
            <person name="Tanahashi T."/>
            <person name="Sakakibara K."/>
            <person name="Fujita T."/>
            <person name="Oishi K."/>
            <person name="Shin-I T."/>
            <person name="Kuroki Y."/>
            <person name="Toyoda A."/>
            <person name="Suzuki Y."/>
            <person name="Hashimoto A."/>
            <person name="Yamaguchi K."/>
            <person name="Sugano A."/>
            <person name="Kohara Y."/>
            <person name="Fujiyama A."/>
            <person name="Anterola A."/>
            <person name="Aoki S."/>
            <person name="Ashton N."/>
            <person name="Barbazuk W.B."/>
            <person name="Barker E."/>
            <person name="Bennetzen J."/>
            <person name="Bezanilla M."/>
            <person name="Blankenship R."/>
            <person name="Cho S.H."/>
            <person name="Dutcher S."/>
            <person name="Estelle M."/>
            <person name="Fawcett J.A."/>
            <person name="Gundlach H."/>
            <person name="Hanada K."/>
            <person name="Heyl A."/>
            <person name="Hicks K.A."/>
            <person name="Hugh J."/>
            <person name="Lohr M."/>
            <person name="Mayer K."/>
            <person name="Melkozernov A."/>
            <person name="Murata T."/>
            <person name="Nelson D."/>
            <person name="Pils B."/>
            <person name="Prigge M."/>
            <person name="Reiss B."/>
            <person name="Renner T."/>
            <person name="Rombauts S."/>
            <person name="Rushton P."/>
            <person name="Sanderfoot A."/>
            <person name="Schween G."/>
            <person name="Shiu S.-H."/>
            <person name="Stueber K."/>
            <person name="Theodoulou F.L."/>
            <person name="Tu H."/>
            <person name="Van de Peer Y."/>
            <person name="Verrier P.J."/>
            <person name="Waters E."/>
            <person name="Wood A."/>
            <person name="Yang L."/>
            <person name="Cove D."/>
            <person name="Cuming A."/>
            <person name="Hasebe M."/>
            <person name="Lucas S."/>
            <person name="Mishler D.B."/>
            <person name="Reski R."/>
            <person name="Grigoriev I."/>
            <person name="Quatrano R.S."/>
            <person name="Boore J.L."/>
        </authorList>
    </citation>
    <scope>NUCLEOTIDE SEQUENCE [LARGE SCALE GENOMIC DNA]</scope>
    <source>
        <strain evidence="2 3">cv. Gransden 2004</strain>
    </source>
</reference>
<dbReference type="AlphaFoldDB" id="A0A2K1JVQ5"/>
<reference evidence="2" key="3">
    <citation type="submission" date="2020-12" db="UniProtKB">
        <authorList>
            <consortium name="EnsemblPlants"/>
        </authorList>
    </citation>
    <scope>IDENTIFICATION</scope>
</reference>
<dbReference type="Proteomes" id="UP000006727">
    <property type="component" value="Chromosome 11"/>
</dbReference>
<dbReference type="InParanoid" id="A0A2K1JVQ5"/>
<organism evidence="1">
    <name type="scientific">Physcomitrium patens</name>
    <name type="common">Spreading-leaved earth moss</name>
    <name type="synonym">Physcomitrella patens</name>
    <dbReference type="NCBI Taxonomy" id="3218"/>
    <lineage>
        <taxon>Eukaryota</taxon>
        <taxon>Viridiplantae</taxon>
        <taxon>Streptophyta</taxon>
        <taxon>Embryophyta</taxon>
        <taxon>Bryophyta</taxon>
        <taxon>Bryophytina</taxon>
        <taxon>Bryopsida</taxon>
        <taxon>Funariidae</taxon>
        <taxon>Funariales</taxon>
        <taxon>Funariaceae</taxon>
        <taxon>Physcomitrium</taxon>
    </lineage>
</organism>
<dbReference type="EMBL" id="ABEU02000011">
    <property type="protein sequence ID" value="PNR45603.1"/>
    <property type="molecule type" value="Genomic_DNA"/>
</dbReference>
<evidence type="ECO:0000313" key="3">
    <source>
        <dbReference type="Proteomes" id="UP000006727"/>
    </source>
</evidence>
<accession>A0A2K1JVQ5</accession>
<name>A0A2K1JVQ5_PHYPA</name>
<evidence type="ECO:0000313" key="1">
    <source>
        <dbReference type="EMBL" id="PNR45603.1"/>
    </source>
</evidence>
<keyword evidence="3" id="KW-1185">Reference proteome</keyword>
<dbReference type="EnsemblPlants" id="Pp3c11_22137V3.1">
    <property type="protein sequence ID" value="Pp3c11_22137V3.1"/>
    <property type="gene ID" value="Pp3c11_22137"/>
</dbReference>